<feature type="signal peptide" evidence="1">
    <location>
        <begin position="1"/>
        <end position="22"/>
    </location>
</feature>
<reference evidence="3" key="1">
    <citation type="submission" date="2017-09" db="EMBL/GenBank/DDBJ databases">
        <title>The Reconstruction of 2,631 Draft Metagenome-Assembled Genomes from the Global Oceans.</title>
        <authorList>
            <person name="Tully B.J."/>
            <person name="Graham E.D."/>
            <person name="Heidelberg J.F."/>
        </authorList>
    </citation>
    <scope>NUCLEOTIDE SEQUENCE [LARGE SCALE GENOMIC DNA]</scope>
</reference>
<protein>
    <recommendedName>
        <fullName evidence="4">Cytochrome C</fullName>
    </recommendedName>
</protein>
<sequence>MKHGLFCLSCLVSLLILTSAQACTPDPIAGGQIFHAAGGCGCHTDVENRGSLLGGGRPLPTPFGVFYAKNITPDQTTGIGYLSDEDFVRAMREGIGPEGQHLFPELSLSCILQDEQR</sequence>
<dbReference type="GO" id="GO:0009055">
    <property type="term" value="F:electron transfer activity"/>
    <property type="evidence" value="ECO:0007669"/>
    <property type="project" value="InterPro"/>
</dbReference>
<dbReference type="PANTHER" id="PTHR35008:SF8">
    <property type="entry name" value="ALCOHOL DEHYDROGENASE CYTOCHROME C SUBUNIT"/>
    <property type="match status" value="1"/>
</dbReference>
<proteinExistence type="predicted"/>
<comment type="caution">
    <text evidence="2">The sequence shown here is derived from an EMBL/GenBank/DDBJ whole genome shotgun (WGS) entry which is preliminary data.</text>
</comment>
<dbReference type="PANTHER" id="PTHR35008">
    <property type="entry name" value="BLL4482 PROTEIN-RELATED"/>
    <property type="match status" value="1"/>
</dbReference>
<accession>A0A2D6YIE3</accession>
<dbReference type="EMBL" id="NZEX01000064">
    <property type="protein sequence ID" value="MAH62953.1"/>
    <property type="molecule type" value="Genomic_DNA"/>
</dbReference>
<dbReference type="PROSITE" id="PS51257">
    <property type="entry name" value="PROKAR_LIPOPROTEIN"/>
    <property type="match status" value="1"/>
</dbReference>
<dbReference type="GO" id="GO:0020037">
    <property type="term" value="F:heme binding"/>
    <property type="evidence" value="ECO:0007669"/>
    <property type="project" value="InterPro"/>
</dbReference>
<dbReference type="SUPFAM" id="SSF46626">
    <property type="entry name" value="Cytochrome c"/>
    <property type="match status" value="1"/>
</dbReference>
<name>A0A2D6YIE3_9DELT</name>
<evidence type="ECO:0000256" key="1">
    <source>
        <dbReference type="SAM" id="SignalP"/>
    </source>
</evidence>
<dbReference type="InterPro" id="IPR051459">
    <property type="entry name" value="Cytochrome_c-type_DH"/>
</dbReference>
<dbReference type="AlphaFoldDB" id="A0A2D6YIE3"/>
<evidence type="ECO:0008006" key="4">
    <source>
        <dbReference type="Google" id="ProtNLM"/>
    </source>
</evidence>
<dbReference type="InterPro" id="IPR036909">
    <property type="entry name" value="Cyt_c-like_dom_sf"/>
</dbReference>
<organism evidence="2 3">
    <name type="scientific">SAR324 cluster bacterium</name>
    <dbReference type="NCBI Taxonomy" id="2024889"/>
    <lineage>
        <taxon>Bacteria</taxon>
        <taxon>Deltaproteobacteria</taxon>
        <taxon>SAR324 cluster</taxon>
    </lineage>
</organism>
<gene>
    <name evidence="2" type="ORF">CMN54_05820</name>
</gene>
<evidence type="ECO:0000313" key="3">
    <source>
        <dbReference type="Proteomes" id="UP000226525"/>
    </source>
</evidence>
<evidence type="ECO:0000313" key="2">
    <source>
        <dbReference type="EMBL" id="MAH62953.1"/>
    </source>
</evidence>
<dbReference type="Proteomes" id="UP000226525">
    <property type="component" value="Unassembled WGS sequence"/>
</dbReference>
<feature type="chain" id="PRO_5014971470" description="Cytochrome C" evidence="1">
    <location>
        <begin position="23"/>
        <end position="117"/>
    </location>
</feature>
<keyword evidence="1" id="KW-0732">Signal</keyword>